<name>A0A0E3JQE5_9CAUD</name>
<keyword evidence="3" id="KW-1185">Reference proteome</keyword>
<feature type="compositionally biased region" description="Polar residues" evidence="1">
    <location>
        <begin position="8"/>
        <end position="21"/>
    </location>
</feature>
<sequence length="40" mass="4088">MDPKIPTQRPSTPDSTTQAANGCQGPGYPHNPPHCGCPAG</sequence>
<gene>
    <name evidence="2" type="ORF">SEA_YDN12_35</name>
</gene>
<dbReference type="Proteomes" id="UP000033007">
    <property type="component" value="Segment"/>
</dbReference>
<evidence type="ECO:0000313" key="3">
    <source>
        <dbReference type="Proteomes" id="UP000033007"/>
    </source>
</evidence>
<organism evidence="2 3">
    <name type="scientific">Streptomyces phage YDN12</name>
    <dbReference type="NCBI Taxonomy" id="1636183"/>
    <lineage>
        <taxon>Viruses</taxon>
        <taxon>Duplodnaviria</taxon>
        <taxon>Heunggongvirae</taxon>
        <taxon>Uroviricota</taxon>
        <taxon>Caudoviricetes</taxon>
        <taxon>Woodruffvirus</taxon>
        <taxon>Woodruffvirus YDN12</taxon>
    </lineage>
</organism>
<dbReference type="RefSeq" id="YP_009215337.1">
    <property type="nucleotide sequence ID" value="NC_028974.1"/>
</dbReference>
<evidence type="ECO:0000313" key="2">
    <source>
        <dbReference type="EMBL" id="AKA61702.1"/>
    </source>
</evidence>
<proteinExistence type="predicted"/>
<reference evidence="2 3" key="1">
    <citation type="submission" date="2015-03" db="EMBL/GenBank/DDBJ databases">
        <authorList>
            <person name="Djamen P.Y."/>
            <person name="Nguyen L."/>
            <person name="Gibbs Z.A."/>
            <person name="Donegan-Quick R."/>
            <person name="Visi D.K."/>
            <person name="Allen M.S."/>
            <person name="Hughes L.E."/>
            <person name="Bradley K.W."/>
            <person name="Asai D.J."/>
            <person name="Bowman C.A."/>
            <person name="Russell D.A."/>
            <person name="Pope W.H."/>
            <person name="Jacobs-Sera D."/>
            <person name="Hendrix R.W."/>
            <person name="Hatfull G.F."/>
        </authorList>
    </citation>
    <scope>NUCLEOTIDE SEQUENCE [LARGE SCALE GENOMIC DNA]</scope>
</reference>
<feature type="region of interest" description="Disordered" evidence="1">
    <location>
        <begin position="1"/>
        <end position="40"/>
    </location>
</feature>
<evidence type="ECO:0000256" key="1">
    <source>
        <dbReference type="SAM" id="MobiDB-lite"/>
    </source>
</evidence>
<dbReference type="KEGG" id="vg:26641663"/>
<dbReference type="GeneID" id="26641663"/>
<protein>
    <submittedName>
        <fullName evidence="2">Uncharacterized protein</fullName>
    </submittedName>
</protein>
<accession>A0A0E3JQE5</accession>
<dbReference type="EMBL" id="KP876465">
    <property type="protein sequence ID" value="AKA61702.1"/>
    <property type="molecule type" value="Genomic_DNA"/>
</dbReference>